<dbReference type="GO" id="GO:0070492">
    <property type="term" value="F:oligosaccharide binding"/>
    <property type="evidence" value="ECO:0007669"/>
    <property type="project" value="TreeGrafter"/>
</dbReference>
<dbReference type="SUPFAM" id="SSF141086">
    <property type="entry name" value="Agglutinin HPA-like"/>
    <property type="match status" value="3"/>
</dbReference>
<dbReference type="GO" id="GO:0098609">
    <property type="term" value="P:cell-cell adhesion"/>
    <property type="evidence" value="ECO:0007669"/>
    <property type="project" value="TreeGrafter"/>
</dbReference>
<dbReference type="AlphaFoldDB" id="A0A8H5TZV7"/>
<reference evidence="2 3" key="1">
    <citation type="submission" date="2020-05" db="EMBL/GenBank/DDBJ databases">
        <title>Identification and distribution of gene clusters putatively required for synthesis of sphingolipid metabolism inhibitors in phylogenetically diverse species of the filamentous fungus Fusarium.</title>
        <authorList>
            <person name="Kim H.-S."/>
            <person name="Busman M."/>
            <person name="Brown D.W."/>
            <person name="Divon H."/>
            <person name="Uhlig S."/>
            <person name="Proctor R.H."/>
        </authorList>
    </citation>
    <scope>NUCLEOTIDE SEQUENCE [LARGE SCALE GENOMIC DNA]</scope>
    <source>
        <strain evidence="2 3">NRRL 20693</strain>
    </source>
</reference>
<accession>A0A8H5TZV7</accession>
<dbReference type="GO" id="GO:0098636">
    <property type="term" value="C:protein complex involved in cell adhesion"/>
    <property type="evidence" value="ECO:0007669"/>
    <property type="project" value="TreeGrafter"/>
</dbReference>
<dbReference type="EMBL" id="JAAGWQ010000016">
    <property type="protein sequence ID" value="KAF5678672.1"/>
    <property type="molecule type" value="Genomic_DNA"/>
</dbReference>
<dbReference type="Gene3D" id="2.60.40.2080">
    <property type="match status" value="3"/>
</dbReference>
<feature type="domain" description="H-type lectin" evidence="1">
    <location>
        <begin position="225"/>
        <end position="290"/>
    </location>
</feature>
<dbReference type="Pfam" id="PF09458">
    <property type="entry name" value="H_lectin"/>
    <property type="match status" value="3"/>
</dbReference>
<evidence type="ECO:0000313" key="2">
    <source>
        <dbReference type="EMBL" id="KAF5678672.1"/>
    </source>
</evidence>
<feature type="domain" description="H-type lectin" evidence="1">
    <location>
        <begin position="130"/>
        <end position="195"/>
    </location>
</feature>
<comment type="caution">
    <text evidence="2">The sequence shown here is derived from an EMBL/GenBank/DDBJ whole genome shotgun (WGS) entry which is preliminary data.</text>
</comment>
<dbReference type="GO" id="GO:0009986">
    <property type="term" value="C:cell surface"/>
    <property type="evidence" value="ECO:0007669"/>
    <property type="project" value="TreeGrafter"/>
</dbReference>
<evidence type="ECO:0000313" key="3">
    <source>
        <dbReference type="Proteomes" id="UP000567885"/>
    </source>
</evidence>
<dbReference type="InterPro" id="IPR037221">
    <property type="entry name" value="H-type_lectin_dom_sf"/>
</dbReference>
<proteinExistence type="predicted"/>
<dbReference type="PANTHER" id="PTHR46938">
    <property type="entry name" value="DISCOIDIN-1 SUBUNIT A-RELATED-RELATED"/>
    <property type="match status" value="1"/>
</dbReference>
<organism evidence="2 3">
    <name type="scientific">Fusarium heterosporum</name>
    <dbReference type="NCBI Taxonomy" id="42747"/>
    <lineage>
        <taxon>Eukaryota</taxon>
        <taxon>Fungi</taxon>
        <taxon>Dikarya</taxon>
        <taxon>Ascomycota</taxon>
        <taxon>Pezizomycotina</taxon>
        <taxon>Sordariomycetes</taxon>
        <taxon>Hypocreomycetidae</taxon>
        <taxon>Hypocreales</taxon>
        <taxon>Nectriaceae</taxon>
        <taxon>Fusarium</taxon>
        <taxon>Fusarium heterosporum species complex</taxon>
    </lineage>
</organism>
<name>A0A8H5TZV7_FUSHE</name>
<sequence>MSNIETSTQMLPGDVVPGARYQDGAATSVLNTRPGASKFSTTEVRPDYMFEAKTSGTVKFTKEFDEPPAMAVGLSCLDLAGDANIRVNAYADDITRDSATMAENDPDFQVGKFSTTDDHPWNHPQEKTSSRINFARPYKSSPTVIVWLSLLDMDKRNNWRVHTTASDISPNGFTIHIDTWGDSILYTATAHWIAYLGDKEGVASGSYKASDIRPWNRPMTNNSGRVEFPVNMFQNPPTVLTALNRLDIDCNRGLRVKLGTKGVSAQSMDWDIEGWHDTILYDAGASYIAFS</sequence>
<dbReference type="InterPro" id="IPR052487">
    <property type="entry name" value="Galactose-binding_lectin"/>
</dbReference>
<gene>
    <name evidence="2" type="ORF">FHETE_1113</name>
</gene>
<dbReference type="Proteomes" id="UP000567885">
    <property type="component" value="Unassembled WGS sequence"/>
</dbReference>
<protein>
    <recommendedName>
        <fullName evidence="1">H-type lectin domain-containing protein</fullName>
    </recommendedName>
</protein>
<feature type="domain" description="H-type lectin" evidence="1">
    <location>
        <begin position="57"/>
        <end position="101"/>
    </location>
</feature>
<dbReference type="InterPro" id="IPR019019">
    <property type="entry name" value="H-type_lectin_domain"/>
</dbReference>
<keyword evidence="3" id="KW-1185">Reference proteome</keyword>
<dbReference type="GO" id="GO:0046871">
    <property type="term" value="F:N-acetylgalactosamine binding"/>
    <property type="evidence" value="ECO:0007669"/>
    <property type="project" value="TreeGrafter"/>
</dbReference>
<dbReference type="GO" id="GO:0030247">
    <property type="term" value="F:polysaccharide binding"/>
    <property type="evidence" value="ECO:0007669"/>
    <property type="project" value="TreeGrafter"/>
</dbReference>
<evidence type="ECO:0000259" key="1">
    <source>
        <dbReference type="Pfam" id="PF09458"/>
    </source>
</evidence>
<dbReference type="OrthoDB" id="291007at2759"/>